<dbReference type="EMBL" id="NAJO01000002">
    <property type="protein sequence ID" value="OQO14131.1"/>
    <property type="molecule type" value="Genomic_DNA"/>
</dbReference>
<evidence type="ECO:0000256" key="8">
    <source>
        <dbReference type="SAM" id="MobiDB-lite"/>
    </source>
</evidence>
<keyword evidence="5" id="KW-0498">Mitosis</keyword>
<gene>
    <name evidence="10" type="ORF">B0A48_01007</name>
</gene>
<dbReference type="InterPro" id="IPR025977">
    <property type="entry name" value="Cnd3_C"/>
</dbReference>
<evidence type="ECO:0000313" key="11">
    <source>
        <dbReference type="Proteomes" id="UP000192596"/>
    </source>
</evidence>
<comment type="similarity">
    <text evidence="2">Belongs to the CND3 (condensin subunit 3) family.</text>
</comment>
<evidence type="ECO:0000256" key="4">
    <source>
        <dbReference type="ARBA" id="ARBA00022618"/>
    </source>
</evidence>
<dbReference type="Pfam" id="PF12719">
    <property type="entry name" value="Cnd3"/>
    <property type="match status" value="1"/>
</dbReference>
<keyword evidence="6" id="KW-0226">DNA condensation</keyword>
<feature type="region of interest" description="Disordered" evidence="8">
    <location>
        <begin position="578"/>
        <end position="625"/>
    </location>
</feature>
<evidence type="ECO:0000256" key="2">
    <source>
        <dbReference type="ARBA" id="ARBA00006533"/>
    </source>
</evidence>
<dbReference type="SUPFAM" id="SSF48371">
    <property type="entry name" value="ARM repeat"/>
    <property type="match status" value="1"/>
</dbReference>
<dbReference type="AlphaFoldDB" id="A0A1V8TS55"/>
<proteinExistence type="inferred from homology"/>
<keyword evidence="3" id="KW-0158">Chromosome</keyword>
<protein>
    <recommendedName>
        <fullName evidence="9">Nuclear condensin complex subunit 3 C-terminal domain-containing protein</fullName>
    </recommendedName>
</protein>
<organism evidence="10 11">
    <name type="scientific">Cryoendolithus antarcticus</name>
    <dbReference type="NCBI Taxonomy" id="1507870"/>
    <lineage>
        <taxon>Eukaryota</taxon>
        <taxon>Fungi</taxon>
        <taxon>Dikarya</taxon>
        <taxon>Ascomycota</taxon>
        <taxon>Pezizomycotina</taxon>
        <taxon>Dothideomycetes</taxon>
        <taxon>Dothideomycetidae</taxon>
        <taxon>Cladosporiales</taxon>
        <taxon>Cladosporiaceae</taxon>
        <taxon>Cryoendolithus</taxon>
    </lineage>
</organism>
<comment type="subcellular location">
    <subcellularLocation>
        <location evidence="1">Chromosome</location>
    </subcellularLocation>
</comment>
<dbReference type="InterPro" id="IPR011989">
    <property type="entry name" value="ARM-like"/>
</dbReference>
<feature type="compositionally biased region" description="Low complexity" evidence="8">
    <location>
        <begin position="1"/>
        <end position="24"/>
    </location>
</feature>
<evidence type="ECO:0000259" key="9">
    <source>
        <dbReference type="Pfam" id="PF12719"/>
    </source>
</evidence>
<dbReference type="InParanoid" id="A0A1V8TS55"/>
<dbReference type="GO" id="GO:0007076">
    <property type="term" value="P:mitotic chromosome condensation"/>
    <property type="evidence" value="ECO:0007669"/>
    <property type="project" value="InterPro"/>
</dbReference>
<reference evidence="11" key="1">
    <citation type="submission" date="2017-03" db="EMBL/GenBank/DDBJ databases">
        <title>Genomes of endolithic fungi from Antarctica.</title>
        <authorList>
            <person name="Coleine C."/>
            <person name="Masonjones S."/>
            <person name="Stajich J.E."/>
        </authorList>
    </citation>
    <scope>NUCLEOTIDE SEQUENCE [LARGE SCALE GENOMIC DNA]</scope>
    <source>
        <strain evidence="11">CCFEE 5527</strain>
    </source>
</reference>
<evidence type="ECO:0000256" key="3">
    <source>
        <dbReference type="ARBA" id="ARBA00022454"/>
    </source>
</evidence>
<dbReference type="GO" id="GO:0000796">
    <property type="term" value="C:condensin complex"/>
    <property type="evidence" value="ECO:0007669"/>
    <property type="project" value="InterPro"/>
</dbReference>
<dbReference type="PANTHER" id="PTHR14418:SF5">
    <property type="entry name" value="CONDENSIN COMPLEX SUBUNIT 3"/>
    <property type="match status" value="1"/>
</dbReference>
<keyword evidence="11" id="KW-1185">Reference proteome</keyword>
<keyword evidence="4" id="KW-0132">Cell division</keyword>
<evidence type="ECO:0000256" key="5">
    <source>
        <dbReference type="ARBA" id="ARBA00022776"/>
    </source>
</evidence>
<dbReference type="GO" id="GO:0000793">
    <property type="term" value="C:condensed chromosome"/>
    <property type="evidence" value="ECO:0007669"/>
    <property type="project" value="TreeGrafter"/>
</dbReference>
<dbReference type="STRING" id="1507870.A0A1V8TS55"/>
<accession>A0A1V8TS55</accession>
<sequence>MPGRIVRGGRASARSSGRNSSPSRDIPDEGADTTLRRAICGVFGDAQKSTAGHRKCVISLRKIQEACCYEPVNYKRGKQAEDFEETDFNGEVVRIILRILAVKKSEAVGDRTVRFLGTYLNVASQKDNELLDQEDPEQTALPETPTSRLTTQILSTLLPLLQVKDKTIRFRATQITSHTINSLDSLDDSLFHQLRLNLLKRIHDKEAPVRLQAVYGLGRLAAEVEDDEQNEDSDSDNEVGQGVLVKLLDVLQNDPSAEVRRNLLLNLPLTKEVLPYLLERARDLDGATRRALYARLLPALGDFRHLSLTHREKLLRWGLRDRDENVRKATARLFRERWIEDCAALPAEQAEDGETQSAANNQAADPSLDALLELLERIDIVNSGADGGIAQLAMKEFWEGRPDYVDYVSFPDTFWDDLSPELAFVARTFNDFGRSSGKEDGYAGPRALDVMVEEKLPEVTKFGCLLEHELNRLVETIRAAASGEDEDAEEDSAQREFVVEQMLYMALTFDYSDEVGRRKMFGLMREALALPELPEESTRLVVEVLRLVCGESARGEGEFCSVVLEAVAEVHDTIMGDLDEDDTSVTEDSFHSATSHFDGEEGDEGAHGKKSKKRNAKADGAESEVSEEDKAIRSIMVNMKCLHIAQCMLQNVACDLEENIHLVTMLNNLVVPAVRSQEAPIRERGLVCLGLCCLLGKNLAEENLTLFLHCFTKGHSALQSIALQIIADILITHPSLLAVLGQPADVDATSATATPENALIRPILKAFSRSLKSSDATVQATGANALAKTMLSQLITDTDLLKQLVVAYFDPDTAANFHLRQSLSYFLPVYCHSRVENAARLVGVACPVLAKLATLREAFLDEVADAEEEEGGMVKLNAIGNMLLDWTDPRKIVGFAEAAGASSGKAEGTHYLFAETILERLVTSQVSKDEKKVLFSLLGRLHLPAEGCDEESLKTILELLAEAVDTKVAGDATSKNVLSKLQTQLLKMMHDVMTAERGGGGAEETIMETTELPDETAILHETDMPETAATRAGATEIEIEESFDEDAGLDDEDADVTQLRTEMRDTTLGLNGTTIGLDGWPEAEGTRVQLAEGDTELLESIVVDEHTAM</sequence>
<evidence type="ECO:0000256" key="1">
    <source>
        <dbReference type="ARBA" id="ARBA00004286"/>
    </source>
</evidence>
<dbReference type="InterPro" id="IPR016024">
    <property type="entry name" value="ARM-type_fold"/>
</dbReference>
<keyword evidence="7" id="KW-0131">Cell cycle</keyword>
<dbReference type="PANTHER" id="PTHR14418">
    <property type="entry name" value="CONDENSIN COMPLEX SUBUNIT 3-RELATED"/>
    <property type="match status" value="1"/>
</dbReference>
<dbReference type="FunCoup" id="A0A1V8TS55">
    <property type="interactions" value="373"/>
</dbReference>
<dbReference type="Gene3D" id="1.25.10.10">
    <property type="entry name" value="Leucine-rich Repeat Variant"/>
    <property type="match status" value="1"/>
</dbReference>
<comment type="caution">
    <text evidence="10">The sequence shown here is derived from an EMBL/GenBank/DDBJ whole genome shotgun (WGS) entry which is preliminary data.</text>
</comment>
<evidence type="ECO:0000256" key="6">
    <source>
        <dbReference type="ARBA" id="ARBA00023067"/>
    </source>
</evidence>
<name>A0A1V8TS55_9PEZI</name>
<evidence type="ECO:0000256" key="7">
    <source>
        <dbReference type="ARBA" id="ARBA00023306"/>
    </source>
</evidence>
<dbReference type="Proteomes" id="UP000192596">
    <property type="component" value="Unassembled WGS sequence"/>
</dbReference>
<dbReference type="InterPro" id="IPR027165">
    <property type="entry name" value="CND3"/>
</dbReference>
<feature type="region of interest" description="Disordered" evidence="8">
    <location>
        <begin position="1"/>
        <end position="30"/>
    </location>
</feature>
<feature type="domain" description="Nuclear condensin complex subunit 3 C-terminal" evidence="9">
    <location>
        <begin position="640"/>
        <end position="943"/>
    </location>
</feature>
<dbReference type="GO" id="GO:0051301">
    <property type="term" value="P:cell division"/>
    <property type="evidence" value="ECO:0007669"/>
    <property type="project" value="UniProtKB-KW"/>
</dbReference>
<dbReference type="OrthoDB" id="27187at2759"/>
<evidence type="ECO:0000313" key="10">
    <source>
        <dbReference type="EMBL" id="OQO14131.1"/>
    </source>
</evidence>